<keyword evidence="7" id="KW-1185">Reference proteome</keyword>
<name>A0A2T4DNJ7_9BACT</name>
<dbReference type="PANTHER" id="PTHR37423">
    <property type="entry name" value="SOLUBLE LYTIC MUREIN TRANSGLYCOSYLASE-RELATED"/>
    <property type="match status" value="1"/>
</dbReference>
<protein>
    <submittedName>
        <fullName evidence="5">Murein transglycosylase</fullName>
    </submittedName>
</protein>
<dbReference type="SUPFAM" id="SSF53955">
    <property type="entry name" value="Lysozyme-like"/>
    <property type="match status" value="1"/>
</dbReference>
<evidence type="ECO:0000313" key="4">
    <source>
        <dbReference type="EMBL" id="GGC53269.1"/>
    </source>
</evidence>
<sequence>MSESRLALYISILAAFTFLVIAFKGNQSKEPRPATQEEEIVLTEPLGFINARSIPLPEKVAFAGEQVPLEIPDVKERLDKELHINSYWHNNTIFLLKRANRWFPIIEPILKEYGIPEDFKYLALIESGLENVTSYAGAVGFWQILESTGEELGLEINRDVDERYHPVKSTIAACKYLKRAHDKFDSWTLVAASYNRGMRGMQNALDHQKADTYYDLMLNSETSRYVFRIIAIKLIVENPKDYGLEIEKTHLYAPYIYRYDTIRNSTDLVDYAISQGTTYKTLKIYNPWLIDDEISVRGDDFYVISLPENTSDNKGGESQESSKM</sequence>
<keyword evidence="2" id="KW-0812">Transmembrane</keyword>
<proteinExistence type="inferred from homology"/>
<dbReference type="InterPro" id="IPR023346">
    <property type="entry name" value="Lysozyme-like_dom_sf"/>
</dbReference>
<evidence type="ECO:0000256" key="2">
    <source>
        <dbReference type="SAM" id="Phobius"/>
    </source>
</evidence>
<dbReference type="EMBL" id="PYVU01000110">
    <property type="protein sequence ID" value="PTB95367.1"/>
    <property type="molecule type" value="Genomic_DNA"/>
</dbReference>
<evidence type="ECO:0000313" key="6">
    <source>
        <dbReference type="Proteomes" id="UP000240608"/>
    </source>
</evidence>
<dbReference type="InterPro" id="IPR008258">
    <property type="entry name" value="Transglycosylase_SLT_dom_1"/>
</dbReference>
<feature type="domain" description="Transglycosylase SLT" evidence="3">
    <location>
        <begin position="111"/>
        <end position="212"/>
    </location>
</feature>
<evidence type="ECO:0000313" key="5">
    <source>
        <dbReference type="EMBL" id="PTB95367.1"/>
    </source>
</evidence>
<keyword evidence="2" id="KW-0472">Membrane</keyword>
<dbReference type="CDD" id="cd16894">
    <property type="entry name" value="MltD-like"/>
    <property type="match status" value="1"/>
</dbReference>
<reference evidence="4" key="1">
    <citation type="journal article" date="2014" name="Int. J. Syst. Evol. Microbiol.">
        <title>Complete genome of a new Firmicutes species belonging to the dominant human colonic microbiota ('Ruminococcus bicirculans') reveals two chromosomes and a selective capacity to utilize plant glucans.</title>
        <authorList>
            <consortium name="NISC Comparative Sequencing Program"/>
            <person name="Wegmann U."/>
            <person name="Louis P."/>
            <person name="Goesmann A."/>
            <person name="Henrissat B."/>
            <person name="Duncan S.H."/>
            <person name="Flint H.J."/>
        </authorList>
    </citation>
    <scope>NUCLEOTIDE SEQUENCE</scope>
    <source>
        <strain evidence="4">CGMCC 1.10832</strain>
    </source>
</reference>
<comment type="similarity">
    <text evidence="1">Belongs to the transglycosylase Slt family.</text>
</comment>
<reference evidence="7" key="3">
    <citation type="journal article" date="2019" name="Int. J. Syst. Evol. Microbiol.">
        <title>The Global Catalogue of Microorganisms (GCM) 10K type strain sequencing project: providing services to taxonomists for standard genome sequencing and annotation.</title>
        <authorList>
            <consortium name="The Broad Institute Genomics Platform"/>
            <consortium name="The Broad Institute Genome Sequencing Center for Infectious Disease"/>
            <person name="Wu L."/>
            <person name="Ma J."/>
        </authorList>
    </citation>
    <scope>NUCLEOTIDE SEQUENCE [LARGE SCALE GENOMIC DNA]</scope>
    <source>
        <strain evidence="7">CGMCC 1.10832</strain>
    </source>
</reference>
<dbReference type="EMBL" id="BMEC01000018">
    <property type="protein sequence ID" value="GGC53269.1"/>
    <property type="molecule type" value="Genomic_DNA"/>
</dbReference>
<evidence type="ECO:0000313" key="7">
    <source>
        <dbReference type="Proteomes" id="UP000636010"/>
    </source>
</evidence>
<dbReference type="Gene3D" id="1.10.530.10">
    <property type="match status" value="1"/>
</dbReference>
<keyword evidence="2" id="KW-1133">Transmembrane helix</keyword>
<comment type="caution">
    <text evidence="5">The sequence shown here is derived from an EMBL/GenBank/DDBJ whole genome shotgun (WGS) entry which is preliminary data.</text>
</comment>
<gene>
    <name evidence="5" type="ORF">C9994_11390</name>
    <name evidence="4" type="ORF">GCM10011506_43650</name>
</gene>
<evidence type="ECO:0000256" key="1">
    <source>
        <dbReference type="ARBA" id="ARBA00007734"/>
    </source>
</evidence>
<accession>A0A2T4DNJ7</accession>
<reference evidence="4" key="4">
    <citation type="submission" date="2024-05" db="EMBL/GenBank/DDBJ databases">
        <authorList>
            <person name="Sun Q."/>
            <person name="Zhou Y."/>
        </authorList>
    </citation>
    <scope>NUCLEOTIDE SEQUENCE</scope>
    <source>
        <strain evidence="4">CGMCC 1.10832</strain>
    </source>
</reference>
<feature type="transmembrane region" description="Helical" evidence="2">
    <location>
        <begin position="6"/>
        <end position="23"/>
    </location>
</feature>
<dbReference type="AlphaFoldDB" id="A0A2T4DNJ7"/>
<dbReference type="RefSeq" id="WP_188467468.1">
    <property type="nucleotide sequence ID" value="NZ_BAABHU010000018.1"/>
</dbReference>
<organism evidence="5 6">
    <name type="scientific">Marivirga lumbricoides</name>
    <dbReference type="NCBI Taxonomy" id="1046115"/>
    <lineage>
        <taxon>Bacteria</taxon>
        <taxon>Pseudomonadati</taxon>
        <taxon>Bacteroidota</taxon>
        <taxon>Cytophagia</taxon>
        <taxon>Cytophagales</taxon>
        <taxon>Marivirgaceae</taxon>
        <taxon>Marivirga</taxon>
    </lineage>
</organism>
<evidence type="ECO:0000259" key="3">
    <source>
        <dbReference type="Pfam" id="PF01464"/>
    </source>
</evidence>
<dbReference type="Proteomes" id="UP000636010">
    <property type="component" value="Unassembled WGS sequence"/>
</dbReference>
<reference evidence="5 6" key="2">
    <citation type="submission" date="2018-03" db="EMBL/GenBank/DDBJ databases">
        <title>Cross-interface Injection: A General Nanoliter Liquid Handling Method Applied to Single Cells Genome Amplification Automated Nanoliter Liquid Handling Applied to Single Cell Multiple Displacement Amplification.</title>
        <authorList>
            <person name="Yun J."/>
            <person name="Xu P."/>
            <person name="Xu J."/>
            <person name="Dai X."/>
            <person name="Wang Y."/>
            <person name="Zheng X."/>
            <person name="Cao C."/>
            <person name="Yi Q."/>
            <person name="Zhu Y."/>
            <person name="Wang L."/>
            <person name="Dong Z."/>
            <person name="Huang Y."/>
            <person name="Huang L."/>
            <person name="Du W."/>
        </authorList>
    </citation>
    <scope>NUCLEOTIDE SEQUENCE [LARGE SCALE GENOMIC DNA]</scope>
    <source>
        <strain evidence="5 6">Z-D1-2</strain>
    </source>
</reference>
<dbReference type="Pfam" id="PF01464">
    <property type="entry name" value="SLT"/>
    <property type="match status" value="1"/>
</dbReference>
<dbReference type="PANTHER" id="PTHR37423:SF2">
    <property type="entry name" value="MEMBRANE-BOUND LYTIC MUREIN TRANSGLYCOSYLASE C"/>
    <property type="match status" value="1"/>
</dbReference>
<dbReference type="Proteomes" id="UP000240608">
    <property type="component" value="Unassembled WGS sequence"/>
</dbReference>